<dbReference type="SUPFAM" id="SSF54909">
    <property type="entry name" value="Dimeric alpha+beta barrel"/>
    <property type="match status" value="1"/>
</dbReference>
<organism evidence="3 4">
    <name type="scientific">Saccharospirillum salsuginis</name>
    <dbReference type="NCBI Taxonomy" id="418750"/>
    <lineage>
        <taxon>Bacteria</taxon>
        <taxon>Pseudomonadati</taxon>
        <taxon>Pseudomonadota</taxon>
        <taxon>Gammaproteobacteria</taxon>
        <taxon>Oceanospirillales</taxon>
        <taxon>Saccharospirillaceae</taxon>
        <taxon>Saccharospirillum</taxon>
    </lineage>
</organism>
<protein>
    <recommendedName>
        <fullName evidence="2">YCII-related domain-containing protein</fullName>
    </recommendedName>
</protein>
<sequence length="99" mass="10921">MHYILFYEYAPDYLERRGEFRDAHLALAKASIDRGEFFLGGAFADPADGAAIVFKGASPEVAESFARADPYVTHGLVTSWHVREWTTVAGKDADNPIVS</sequence>
<dbReference type="InterPro" id="IPR051807">
    <property type="entry name" value="Sec-metab_biosynth-assoc"/>
</dbReference>
<evidence type="ECO:0000313" key="3">
    <source>
        <dbReference type="EMBL" id="GGX73437.1"/>
    </source>
</evidence>
<accession>A0A918NIW8</accession>
<name>A0A918NIW8_9GAMM</name>
<evidence type="ECO:0000259" key="2">
    <source>
        <dbReference type="Pfam" id="PF03795"/>
    </source>
</evidence>
<dbReference type="AlphaFoldDB" id="A0A918NIW8"/>
<dbReference type="Pfam" id="PF03795">
    <property type="entry name" value="YCII"/>
    <property type="match status" value="1"/>
</dbReference>
<dbReference type="Gene3D" id="3.30.70.1060">
    <property type="entry name" value="Dimeric alpha+beta barrel"/>
    <property type="match status" value="1"/>
</dbReference>
<keyword evidence="4" id="KW-1185">Reference proteome</keyword>
<comment type="caution">
    <text evidence="3">The sequence shown here is derived from an EMBL/GenBank/DDBJ whole genome shotgun (WGS) entry which is preliminary data.</text>
</comment>
<dbReference type="NCBIfam" id="NF009508">
    <property type="entry name" value="PRK12866.1"/>
    <property type="match status" value="1"/>
</dbReference>
<dbReference type="Proteomes" id="UP000626148">
    <property type="component" value="Unassembled WGS sequence"/>
</dbReference>
<dbReference type="PANTHER" id="PTHR33606">
    <property type="entry name" value="PROTEIN YCII"/>
    <property type="match status" value="1"/>
</dbReference>
<reference evidence="3" key="2">
    <citation type="submission" date="2020-09" db="EMBL/GenBank/DDBJ databases">
        <authorList>
            <person name="Sun Q."/>
            <person name="Kim S."/>
        </authorList>
    </citation>
    <scope>NUCLEOTIDE SEQUENCE</scope>
    <source>
        <strain evidence="3">KCTC 22169</strain>
    </source>
</reference>
<dbReference type="PANTHER" id="PTHR33606:SF3">
    <property type="entry name" value="PROTEIN YCII"/>
    <property type="match status" value="1"/>
</dbReference>
<feature type="domain" description="YCII-related" evidence="2">
    <location>
        <begin position="1"/>
        <end position="86"/>
    </location>
</feature>
<dbReference type="RefSeq" id="WP_189613262.1">
    <property type="nucleotide sequence ID" value="NZ_BMXR01000017.1"/>
</dbReference>
<proteinExistence type="inferred from homology"/>
<dbReference type="EMBL" id="BMXR01000017">
    <property type="protein sequence ID" value="GGX73437.1"/>
    <property type="molecule type" value="Genomic_DNA"/>
</dbReference>
<evidence type="ECO:0000256" key="1">
    <source>
        <dbReference type="ARBA" id="ARBA00007689"/>
    </source>
</evidence>
<reference evidence="3" key="1">
    <citation type="journal article" date="2014" name="Int. J. Syst. Evol. Microbiol.">
        <title>Complete genome sequence of Corynebacterium casei LMG S-19264T (=DSM 44701T), isolated from a smear-ripened cheese.</title>
        <authorList>
            <consortium name="US DOE Joint Genome Institute (JGI-PGF)"/>
            <person name="Walter F."/>
            <person name="Albersmeier A."/>
            <person name="Kalinowski J."/>
            <person name="Ruckert C."/>
        </authorList>
    </citation>
    <scope>NUCLEOTIDE SEQUENCE</scope>
    <source>
        <strain evidence="3">KCTC 22169</strain>
    </source>
</reference>
<gene>
    <name evidence="3" type="ORF">GCM10007392_46090</name>
</gene>
<comment type="similarity">
    <text evidence="1">Belongs to the YciI family.</text>
</comment>
<dbReference type="InterPro" id="IPR011008">
    <property type="entry name" value="Dimeric_a/b-barrel"/>
</dbReference>
<dbReference type="InterPro" id="IPR005545">
    <property type="entry name" value="YCII"/>
</dbReference>
<evidence type="ECO:0000313" key="4">
    <source>
        <dbReference type="Proteomes" id="UP000626148"/>
    </source>
</evidence>